<dbReference type="PANTHER" id="PTHR43200:SF2">
    <property type="entry name" value="3'(2'),5'-BISPHOSPHATE NUCLEOTIDASE"/>
    <property type="match status" value="1"/>
</dbReference>
<name>A0A179I0G9_CORDF</name>
<evidence type="ECO:0000256" key="6">
    <source>
        <dbReference type="PIRSR" id="PIRSR600760-2"/>
    </source>
</evidence>
<dbReference type="OrthoDB" id="411145at2759"/>
<evidence type="ECO:0000256" key="2">
    <source>
        <dbReference type="ARBA" id="ARBA00009759"/>
    </source>
</evidence>
<proteinExistence type="inferred from homology"/>
<evidence type="ECO:0000313" key="7">
    <source>
        <dbReference type="EMBL" id="OAQ96285.1"/>
    </source>
</evidence>
<protein>
    <recommendedName>
        <fullName evidence="9">3'(2'),5'-bisphosphate nucleotidase</fullName>
    </recommendedName>
</protein>
<accession>A0A179I0G9</accession>
<dbReference type="GO" id="GO:0000103">
    <property type="term" value="P:sulfate assimilation"/>
    <property type="evidence" value="ECO:0007669"/>
    <property type="project" value="TreeGrafter"/>
</dbReference>
<keyword evidence="5 6" id="KW-0460">Magnesium</keyword>
<feature type="binding site" evidence="6">
    <location>
        <position position="131"/>
    </location>
    <ligand>
        <name>Mg(2+)</name>
        <dbReference type="ChEBI" id="CHEBI:18420"/>
        <label>1</label>
        <note>catalytic</note>
    </ligand>
</feature>
<dbReference type="AlphaFoldDB" id="A0A179I0G9"/>
<feature type="binding site" evidence="6">
    <location>
        <position position="129"/>
    </location>
    <ligand>
        <name>Mg(2+)</name>
        <dbReference type="ChEBI" id="CHEBI:18420"/>
        <label>1</label>
        <note>catalytic</note>
    </ligand>
</feature>
<dbReference type="SUPFAM" id="SSF56655">
    <property type="entry name" value="Carbohydrate phosphatase"/>
    <property type="match status" value="1"/>
</dbReference>
<dbReference type="Gene3D" id="3.40.190.80">
    <property type="match status" value="1"/>
</dbReference>
<dbReference type="Gene3D" id="3.30.540.10">
    <property type="entry name" value="Fructose-1,6-Bisphosphatase, subunit A, domain 1"/>
    <property type="match status" value="1"/>
</dbReference>
<feature type="binding site" evidence="6">
    <location>
        <position position="70"/>
    </location>
    <ligand>
        <name>Mg(2+)</name>
        <dbReference type="ChEBI" id="CHEBI:18420"/>
        <label>1</label>
        <note>catalytic</note>
    </ligand>
</feature>
<dbReference type="GO" id="GO:0008441">
    <property type="term" value="F:3'(2'),5'-bisphosphate nucleotidase activity"/>
    <property type="evidence" value="ECO:0007669"/>
    <property type="project" value="TreeGrafter"/>
</dbReference>
<feature type="binding site" evidence="6">
    <location>
        <position position="290"/>
    </location>
    <ligand>
        <name>Mg(2+)</name>
        <dbReference type="ChEBI" id="CHEBI:18420"/>
        <label>1</label>
        <note>catalytic</note>
    </ligand>
</feature>
<comment type="similarity">
    <text evidence="2">Belongs to the inositol monophosphatase superfamily.</text>
</comment>
<reference evidence="7 8" key="1">
    <citation type="submission" date="2016-03" db="EMBL/GenBank/DDBJ databases">
        <title>Fine-scale spatial genetic structure of a fungal parasite of coffee scale insects.</title>
        <authorList>
            <person name="Jackson D."/>
            <person name="Zemenick K.A."/>
            <person name="Malloure B."/>
            <person name="Quandt C.A."/>
            <person name="James T.Y."/>
        </authorList>
    </citation>
    <scope>NUCLEOTIDE SEQUENCE [LARGE SCALE GENOMIC DNA]</scope>
    <source>
        <strain evidence="7 8">UM487</strain>
    </source>
</reference>
<keyword evidence="3 6" id="KW-0479">Metal-binding</keyword>
<feature type="binding site" evidence="6">
    <location>
        <position position="132"/>
    </location>
    <ligand>
        <name>Mg(2+)</name>
        <dbReference type="ChEBI" id="CHEBI:18420"/>
        <label>1</label>
        <note>catalytic</note>
    </ligand>
</feature>
<evidence type="ECO:0000256" key="1">
    <source>
        <dbReference type="ARBA" id="ARBA00001946"/>
    </source>
</evidence>
<dbReference type="InterPro" id="IPR051090">
    <property type="entry name" value="Inositol_monoP_superfamily"/>
</dbReference>
<evidence type="ECO:0000256" key="3">
    <source>
        <dbReference type="ARBA" id="ARBA00022723"/>
    </source>
</evidence>
<sequence length="358" mass="38988">MDSNYRKELEIAIDVLQKASSLSQTVVSAQDKAGIEKDDLSPVTVADFAVQGLLAATFKGAFPQDNFVGEEDATHLRANEALLNRVWELLSTVPGGGLTKVPESKEQLCDLVDLCGSGVPERTRTWVFDPIDGTRTYMMGQVYAINIGLLVDGQQMVSAVGCPNTSMDAKAPLNNPDVDPSNGGCIAFAVKDHGAWVRPMHGATQEVTPRRLPQQPSVHSLKDLNFVTSHDMADSILPGMHEKLTARMGIAFPGCDLLPWVLRWTVLAMGLGNTTVQIYKSRQRLGKIWDHAGAMLLYEETGGKITDIDGKPLDWMAGRKFERNFGFVAAPPSIHAAVLEQVHNTLKENGHADMLEVS</sequence>
<evidence type="ECO:0000256" key="5">
    <source>
        <dbReference type="ARBA" id="ARBA00022842"/>
    </source>
</evidence>
<evidence type="ECO:0008006" key="9">
    <source>
        <dbReference type="Google" id="ProtNLM"/>
    </source>
</evidence>
<dbReference type="PANTHER" id="PTHR43200">
    <property type="entry name" value="PHOSPHATASE"/>
    <property type="match status" value="1"/>
</dbReference>
<comment type="caution">
    <text evidence="7">The sequence shown here is derived from an EMBL/GenBank/DDBJ whole genome shotgun (WGS) entry which is preliminary data.</text>
</comment>
<organism evidence="7 8">
    <name type="scientific">Cordyceps confragosa</name>
    <name type="common">Lecanicillium lecanii</name>
    <dbReference type="NCBI Taxonomy" id="2714763"/>
    <lineage>
        <taxon>Eukaryota</taxon>
        <taxon>Fungi</taxon>
        <taxon>Dikarya</taxon>
        <taxon>Ascomycota</taxon>
        <taxon>Pezizomycotina</taxon>
        <taxon>Sordariomycetes</taxon>
        <taxon>Hypocreomycetidae</taxon>
        <taxon>Hypocreales</taxon>
        <taxon>Cordycipitaceae</taxon>
        <taxon>Akanthomyces</taxon>
    </lineage>
</organism>
<evidence type="ECO:0000256" key="4">
    <source>
        <dbReference type="ARBA" id="ARBA00022801"/>
    </source>
</evidence>
<dbReference type="Pfam" id="PF00459">
    <property type="entry name" value="Inositol_P"/>
    <property type="match status" value="1"/>
</dbReference>
<dbReference type="InterPro" id="IPR000760">
    <property type="entry name" value="Inositol_monophosphatase-like"/>
</dbReference>
<dbReference type="CDD" id="cd01517">
    <property type="entry name" value="PAP_phosphatase"/>
    <property type="match status" value="1"/>
</dbReference>
<dbReference type="OMA" id="EGCIFFA"/>
<keyword evidence="8" id="KW-1185">Reference proteome</keyword>
<evidence type="ECO:0000313" key="8">
    <source>
        <dbReference type="Proteomes" id="UP000243081"/>
    </source>
</evidence>
<comment type="cofactor">
    <cofactor evidence="1 6">
        <name>Mg(2+)</name>
        <dbReference type="ChEBI" id="CHEBI:18420"/>
    </cofactor>
</comment>
<dbReference type="GO" id="GO:0046872">
    <property type="term" value="F:metal ion binding"/>
    <property type="evidence" value="ECO:0007669"/>
    <property type="project" value="UniProtKB-KW"/>
</dbReference>
<dbReference type="EMBL" id="LUKN01004259">
    <property type="protein sequence ID" value="OAQ96285.1"/>
    <property type="molecule type" value="Genomic_DNA"/>
</dbReference>
<keyword evidence="4" id="KW-0378">Hydrolase</keyword>
<dbReference type="Proteomes" id="UP000243081">
    <property type="component" value="Unassembled WGS sequence"/>
</dbReference>
<gene>
    <name evidence="7" type="ORF">LLEC1_04852</name>
</gene>